<dbReference type="EMBL" id="PVUB01000016">
    <property type="protein sequence ID" value="PRZ19565.1"/>
    <property type="molecule type" value="Genomic_DNA"/>
</dbReference>
<dbReference type="PANTHER" id="PTHR42776">
    <property type="entry name" value="SERINE PEPTIDASE S9 FAMILY MEMBER"/>
    <property type="match status" value="1"/>
</dbReference>
<keyword evidence="6" id="KW-1185">Reference proteome</keyword>
<organism evidence="4 5">
    <name type="scientific">Flavobacterium granuli</name>
    <dbReference type="NCBI Taxonomy" id="280093"/>
    <lineage>
        <taxon>Bacteria</taxon>
        <taxon>Pseudomonadati</taxon>
        <taxon>Bacteroidota</taxon>
        <taxon>Flavobacteriia</taxon>
        <taxon>Flavobacteriales</taxon>
        <taxon>Flavobacteriaceae</taxon>
        <taxon>Flavobacterium</taxon>
    </lineage>
</organism>
<dbReference type="RefSeq" id="WP_072946123.1">
    <property type="nucleotide sequence ID" value="NZ_FQWO01000018.1"/>
</dbReference>
<dbReference type="SUPFAM" id="SSF82171">
    <property type="entry name" value="DPP6 N-terminal domain-like"/>
    <property type="match status" value="1"/>
</dbReference>
<gene>
    <name evidence="3" type="ORF">BC624_11613</name>
    <name evidence="4" type="ORF">SAMN05443373_11813</name>
</gene>
<evidence type="ECO:0000313" key="4">
    <source>
        <dbReference type="EMBL" id="SHH58375.1"/>
    </source>
</evidence>
<dbReference type="InterPro" id="IPR001375">
    <property type="entry name" value="Peptidase_S9_cat"/>
</dbReference>
<name>A0A1M5U5L6_9FLAO</name>
<dbReference type="EMBL" id="FQWO01000018">
    <property type="protein sequence ID" value="SHH58375.1"/>
    <property type="molecule type" value="Genomic_DNA"/>
</dbReference>
<dbReference type="GO" id="GO:0004252">
    <property type="term" value="F:serine-type endopeptidase activity"/>
    <property type="evidence" value="ECO:0007669"/>
    <property type="project" value="TreeGrafter"/>
</dbReference>
<protein>
    <submittedName>
        <fullName evidence="4">Prolyl oligopeptidase family protein</fullName>
    </submittedName>
</protein>
<reference evidence="5" key="2">
    <citation type="submission" date="2016-11" db="EMBL/GenBank/DDBJ databases">
        <authorList>
            <person name="Varghese N."/>
            <person name="Submissions S."/>
        </authorList>
    </citation>
    <scope>NUCLEOTIDE SEQUENCE [LARGE SCALE GENOMIC DNA]</scope>
    <source>
        <strain evidence="5">DSM 19729</strain>
    </source>
</reference>
<dbReference type="Proteomes" id="UP000237771">
    <property type="component" value="Unassembled WGS sequence"/>
</dbReference>
<reference evidence="4" key="1">
    <citation type="submission" date="2016-11" db="EMBL/GenBank/DDBJ databases">
        <authorList>
            <person name="Jaros S."/>
            <person name="Januszkiewicz K."/>
            <person name="Wedrychowicz H."/>
        </authorList>
    </citation>
    <scope>NUCLEOTIDE SEQUENCE [LARGE SCALE GENOMIC DNA]</scope>
    <source>
        <strain evidence="4">DSM 19729</strain>
    </source>
</reference>
<dbReference type="Gene3D" id="3.40.50.1820">
    <property type="entry name" value="alpha/beta hydrolase"/>
    <property type="match status" value="1"/>
</dbReference>
<sequence>MKSSFFSAIYCIIAITLIGLVPCPVLGQALSQKPLTEADYGLWGTMGAEQISPKGEWAGYRMSYEGNVDTLFVVHTQTHRRYFFPGASVGRFNGERIFAYSQKDVLAVVDLDSGQESRIPGVERYNFSADGHYLVTLEKEQGSQLVIRKDGKLIDVIANVTEFRWNDANSILVYATEANGSGMAGYLVLEGAYARHPIVSSSAKAFKVLRWEHKGKEVAFFGVNERKTELYRYDIVSDRLDVLKSTDAIFPTSMRIDPDQNVELSLSRDGEKVFFGITASTANDNSMPEDAVEVWHAKDKRIYPKRKLAAKVKHPEFLAVWYPKRNRVHQITTADQPWAMFNGTQDYALVASPLQYEPKTKWFADMDYYLVHTETGTRELLLKEQSGFIDMMGISPDGRYINYYKESNWWVYDLKRKKHTNVTKGLDVSWDNKASDPGNELKVWGQPGWTADHRWALYYDYYDIWAISPDGLERKRLTNGKERQLRLRFDALTTSYRQPSNIKGRGIYCYDLSKKMLLTVLDLYDGANGYYMLEFKKGISPVAMDSSSITKLKKAKESDAFIYVRQRFDQSPCLMFRKSIDQPETILAQSNPQQERYQWGKSKMIHYTNSKGRLLNGALFYPAGYESSKRYPMVVYIYETVSRDVNSYVNPTLQNIIGFNITNLTSKGYAVLLADIAFEKGNTGFSAVDCVTMAVSKVIEMGIANAGRIGLIGHSFGGYETNFIITETNMFATAISGSGIPDSIGHYFTLNSEWNTADDWRYENQQFRMGVSFFENREAYYRNSPLFNAGSITTPLLTWAGKQDTNIQPRQAITFYNAMRRLQKEHVMLVYPNGGHVLNDPKDQKDLTHKVEEWLGFYLKGEVKMDWMKVDHEK</sequence>
<feature type="domain" description="Peptidase S9 prolyl oligopeptidase catalytic" evidence="2">
    <location>
        <begin position="689"/>
        <end position="860"/>
    </location>
</feature>
<dbReference type="InterPro" id="IPR011042">
    <property type="entry name" value="6-blade_b-propeller_TolB-like"/>
</dbReference>
<evidence type="ECO:0000259" key="2">
    <source>
        <dbReference type="Pfam" id="PF00326"/>
    </source>
</evidence>
<dbReference type="SUPFAM" id="SSF53474">
    <property type="entry name" value="alpha/beta-Hydrolases"/>
    <property type="match status" value="1"/>
</dbReference>
<dbReference type="STRING" id="280093.SAMN05443373_11813"/>
<dbReference type="PANTHER" id="PTHR42776:SF4">
    <property type="entry name" value="ACYLAMINO-ACID-RELEASING ENZYME"/>
    <property type="match status" value="1"/>
</dbReference>
<dbReference type="GO" id="GO:0006508">
    <property type="term" value="P:proteolysis"/>
    <property type="evidence" value="ECO:0007669"/>
    <property type="project" value="InterPro"/>
</dbReference>
<evidence type="ECO:0000313" key="5">
    <source>
        <dbReference type="Proteomes" id="UP000184384"/>
    </source>
</evidence>
<dbReference type="Pfam" id="PF00326">
    <property type="entry name" value="Peptidase_S9"/>
    <property type="match status" value="1"/>
</dbReference>
<dbReference type="Proteomes" id="UP000184384">
    <property type="component" value="Unassembled WGS sequence"/>
</dbReference>
<keyword evidence="1" id="KW-0378">Hydrolase</keyword>
<accession>A0A1M5U5L6</accession>
<evidence type="ECO:0000313" key="6">
    <source>
        <dbReference type="Proteomes" id="UP000237771"/>
    </source>
</evidence>
<proteinExistence type="predicted"/>
<dbReference type="AlphaFoldDB" id="A0A1M5U5L6"/>
<reference evidence="3 6" key="3">
    <citation type="submission" date="2018-03" db="EMBL/GenBank/DDBJ databases">
        <title>Genomic Encyclopedia of Archaeal and Bacterial Type Strains, Phase II (KMG-II): from individual species to whole genera.</title>
        <authorList>
            <person name="Goeker M."/>
        </authorList>
    </citation>
    <scope>NUCLEOTIDE SEQUENCE [LARGE SCALE GENOMIC DNA]</scope>
    <source>
        <strain evidence="3 6">DSM 17797</strain>
    </source>
</reference>
<dbReference type="InterPro" id="IPR029058">
    <property type="entry name" value="AB_hydrolase_fold"/>
</dbReference>
<evidence type="ECO:0000313" key="3">
    <source>
        <dbReference type="EMBL" id="PRZ19565.1"/>
    </source>
</evidence>
<evidence type="ECO:0000256" key="1">
    <source>
        <dbReference type="ARBA" id="ARBA00022801"/>
    </source>
</evidence>
<dbReference type="Gene3D" id="2.120.10.30">
    <property type="entry name" value="TolB, C-terminal domain"/>
    <property type="match status" value="2"/>
</dbReference>